<dbReference type="Proteomes" id="UP000317573">
    <property type="component" value="Unassembled WGS sequence"/>
</dbReference>
<sequence length="177" mass="19821">MSAMIACMPSDTLPLATRTLLKQLDLVWLFTEQHVLPRIDEAAVHWEPSSNCVGIRWVDGRLVADWPDETAEALPEPTIAWLLWHIEWWWTNTVAVCSGGTAVGPDAYEWSGSTDRIRVLRTEWAALLETADIETTIVGLMPEPSPLWEVAGWVNFELAKNASEISQVLTRKANALN</sequence>
<gene>
    <name evidence="2" type="ORF">L618_000100005690</name>
</gene>
<proteinExistence type="predicted"/>
<dbReference type="Pfam" id="PF12867">
    <property type="entry name" value="DinB_2"/>
    <property type="match status" value="1"/>
</dbReference>
<organism evidence="2 3">
    <name type="scientific">Rhodococcus rhodochrous J45</name>
    <dbReference type="NCBI Taxonomy" id="935266"/>
    <lineage>
        <taxon>Bacteria</taxon>
        <taxon>Bacillati</taxon>
        <taxon>Actinomycetota</taxon>
        <taxon>Actinomycetes</taxon>
        <taxon>Mycobacteriales</taxon>
        <taxon>Nocardiaceae</taxon>
        <taxon>Rhodococcus</taxon>
    </lineage>
</organism>
<accession>A0A562ETX0</accession>
<evidence type="ECO:0000313" key="2">
    <source>
        <dbReference type="EMBL" id="TWH25114.1"/>
    </source>
</evidence>
<dbReference type="InterPro" id="IPR024775">
    <property type="entry name" value="DinB-like"/>
</dbReference>
<protein>
    <submittedName>
        <fullName evidence="2">DinB family protein</fullName>
    </submittedName>
</protein>
<comment type="caution">
    <text evidence="2">The sequence shown here is derived from an EMBL/GenBank/DDBJ whole genome shotgun (WGS) entry which is preliminary data.</text>
</comment>
<evidence type="ECO:0000313" key="3">
    <source>
        <dbReference type="Proteomes" id="UP000317573"/>
    </source>
</evidence>
<name>A0A562ETX0_RHORH</name>
<feature type="domain" description="DinB-like" evidence="1">
    <location>
        <begin position="35"/>
        <end position="165"/>
    </location>
</feature>
<evidence type="ECO:0000259" key="1">
    <source>
        <dbReference type="Pfam" id="PF12867"/>
    </source>
</evidence>
<dbReference type="AlphaFoldDB" id="A0A562ETX0"/>
<dbReference type="EMBL" id="VLJT01000001">
    <property type="protein sequence ID" value="TWH25114.1"/>
    <property type="molecule type" value="Genomic_DNA"/>
</dbReference>
<reference evidence="2 3" key="1">
    <citation type="submission" date="2019-07" db="EMBL/GenBank/DDBJ databases">
        <title>Genome sequencing of lignin-degrading bacterial isolates.</title>
        <authorList>
            <person name="Gladden J."/>
        </authorList>
    </citation>
    <scope>NUCLEOTIDE SEQUENCE [LARGE SCALE GENOMIC DNA]</scope>
    <source>
        <strain evidence="2 3">J45</strain>
    </source>
</reference>